<evidence type="ECO:0000313" key="2">
    <source>
        <dbReference type="Proteomes" id="UP001157502"/>
    </source>
</evidence>
<dbReference type="Proteomes" id="UP001157502">
    <property type="component" value="Chromosome 10"/>
</dbReference>
<protein>
    <submittedName>
        <fullName evidence="1">Uncharacterized protein</fullName>
    </submittedName>
</protein>
<sequence length="110" mass="12527">PTLYPPRFSSHFSSDRCFCYSELHLLFVLHHWPAIPSNSIAVRPTIKQYCCPTYHQPVLLSDLPSTSIAVRPTINQYCCPTYHQPVLLSDLPSTSIAVRPTINQYCCPTY</sequence>
<name>A0ACC2GQX9_DALPE</name>
<feature type="non-terminal residue" evidence="1">
    <location>
        <position position="1"/>
    </location>
</feature>
<comment type="caution">
    <text evidence="1">The sequence shown here is derived from an EMBL/GenBank/DDBJ whole genome shotgun (WGS) entry which is preliminary data.</text>
</comment>
<gene>
    <name evidence="1" type="ORF">DPEC_G00122260</name>
</gene>
<keyword evidence="2" id="KW-1185">Reference proteome</keyword>
<accession>A0ACC2GQX9</accession>
<dbReference type="EMBL" id="CM055737">
    <property type="protein sequence ID" value="KAJ8005856.1"/>
    <property type="molecule type" value="Genomic_DNA"/>
</dbReference>
<feature type="non-terminal residue" evidence="1">
    <location>
        <position position="110"/>
    </location>
</feature>
<proteinExistence type="predicted"/>
<organism evidence="1 2">
    <name type="scientific">Dallia pectoralis</name>
    <name type="common">Alaska blackfish</name>
    <dbReference type="NCBI Taxonomy" id="75939"/>
    <lineage>
        <taxon>Eukaryota</taxon>
        <taxon>Metazoa</taxon>
        <taxon>Chordata</taxon>
        <taxon>Craniata</taxon>
        <taxon>Vertebrata</taxon>
        <taxon>Euteleostomi</taxon>
        <taxon>Actinopterygii</taxon>
        <taxon>Neopterygii</taxon>
        <taxon>Teleostei</taxon>
        <taxon>Protacanthopterygii</taxon>
        <taxon>Esociformes</taxon>
        <taxon>Umbridae</taxon>
        <taxon>Dallia</taxon>
    </lineage>
</organism>
<reference evidence="1" key="1">
    <citation type="submission" date="2021-05" db="EMBL/GenBank/DDBJ databases">
        <authorList>
            <person name="Pan Q."/>
            <person name="Jouanno E."/>
            <person name="Zahm M."/>
            <person name="Klopp C."/>
            <person name="Cabau C."/>
            <person name="Louis A."/>
            <person name="Berthelot C."/>
            <person name="Parey E."/>
            <person name="Roest Crollius H."/>
            <person name="Montfort J."/>
            <person name="Robinson-Rechavi M."/>
            <person name="Bouchez O."/>
            <person name="Lampietro C."/>
            <person name="Lopez Roques C."/>
            <person name="Donnadieu C."/>
            <person name="Postlethwait J."/>
            <person name="Bobe J."/>
            <person name="Dillon D."/>
            <person name="Chandos A."/>
            <person name="von Hippel F."/>
            <person name="Guiguen Y."/>
        </authorList>
    </citation>
    <scope>NUCLEOTIDE SEQUENCE</scope>
    <source>
        <strain evidence="1">YG-Jan2019</strain>
    </source>
</reference>
<evidence type="ECO:0000313" key="1">
    <source>
        <dbReference type="EMBL" id="KAJ8005856.1"/>
    </source>
</evidence>